<dbReference type="GO" id="GO:0016491">
    <property type="term" value="F:oxidoreductase activity"/>
    <property type="evidence" value="ECO:0007669"/>
    <property type="project" value="UniProtKB-KW"/>
</dbReference>
<evidence type="ECO:0000256" key="2">
    <source>
        <dbReference type="ARBA" id="ARBA00023002"/>
    </source>
</evidence>
<evidence type="ECO:0000313" key="4">
    <source>
        <dbReference type="EMBL" id="MBI1492675.1"/>
    </source>
</evidence>
<accession>A0A8J7J3P1</accession>
<sequence length="246" mass="26059">MSQKTAIITGAGSGIGRACAQILLDKGWQVGLIGRREEALLETAEGYGTALPLPCDVTDEASVGKAFDKAHKIWGRLDLLFNNAGMLMPGKPLDEIAVNDWRAMVDVNLNGAFICARKAFGLMRHQTPQGGRIINNGSVSSYVPRPGTAPYAATKHAISGLTKTISLDGRAFNIACGQIDIGNAATEMVDQIRAGVLQADGSIKGEPAMEVPDIARAFLYMAELPEGANVQNMTVMATNMPFIGRG</sequence>
<protein>
    <submittedName>
        <fullName evidence="4">SDR family oxidoreductase</fullName>
    </submittedName>
</protein>
<comment type="caution">
    <text evidence="4">The sequence shown here is derived from an EMBL/GenBank/DDBJ whole genome shotgun (WGS) entry which is preliminary data.</text>
</comment>
<dbReference type="InterPro" id="IPR002347">
    <property type="entry name" value="SDR_fam"/>
</dbReference>
<dbReference type="SUPFAM" id="SSF51735">
    <property type="entry name" value="NAD(P)-binding Rossmann-fold domains"/>
    <property type="match status" value="1"/>
</dbReference>
<dbReference type="Proteomes" id="UP000640583">
    <property type="component" value="Unassembled WGS sequence"/>
</dbReference>
<dbReference type="InterPro" id="IPR020904">
    <property type="entry name" value="Sc_DH/Rdtase_CS"/>
</dbReference>
<evidence type="ECO:0000256" key="3">
    <source>
        <dbReference type="RuleBase" id="RU000363"/>
    </source>
</evidence>
<dbReference type="PRINTS" id="PR00080">
    <property type="entry name" value="SDRFAMILY"/>
</dbReference>
<gene>
    <name evidence="4" type="ORF">H1D41_03390</name>
</gene>
<organism evidence="4 5">
    <name type="scientific">Halocynthiibacter styelae</name>
    <dbReference type="NCBI Taxonomy" id="2761955"/>
    <lineage>
        <taxon>Bacteria</taxon>
        <taxon>Pseudomonadati</taxon>
        <taxon>Pseudomonadota</taxon>
        <taxon>Alphaproteobacteria</taxon>
        <taxon>Rhodobacterales</taxon>
        <taxon>Paracoccaceae</taxon>
        <taxon>Halocynthiibacter</taxon>
    </lineage>
</organism>
<evidence type="ECO:0000256" key="1">
    <source>
        <dbReference type="ARBA" id="ARBA00006484"/>
    </source>
</evidence>
<dbReference type="PANTHER" id="PTHR43669:SF12">
    <property type="entry name" value="BLR5618 PROTEIN"/>
    <property type="match status" value="1"/>
</dbReference>
<dbReference type="Pfam" id="PF00106">
    <property type="entry name" value="adh_short"/>
    <property type="match status" value="1"/>
</dbReference>
<dbReference type="Gene3D" id="3.40.50.720">
    <property type="entry name" value="NAD(P)-binding Rossmann-like Domain"/>
    <property type="match status" value="1"/>
</dbReference>
<reference evidence="4" key="1">
    <citation type="submission" date="2020-10" db="EMBL/GenBank/DDBJ databases">
        <title>Paenihalocynthiibacter styelae gen. nov., sp. nov., isolated from stalked sea squirt Styela clava.</title>
        <authorList>
            <person name="Kim Y.-O."/>
            <person name="Yoon J.-H."/>
        </authorList>
    </citation>
    <scope>NUCLEOTIDE SEQUENCE</scope>
    <source>
        <strain evidence="4">MYP1-1</strain>
    </source>
</reference>
<dbReference type="PANTHER" id="PTHR43669">
    <property type="entry name" value="5-KETO-D-GLUCONATE 5-REDUCTASE"/>
    <property type="match status" value="1"/>
</dbReference>
<proteinExistence type="inferred from homology"/>
<dbReference type="AlphaFoldDB" id="A0A8J7J3P1"/>
<evidence type="ECO:0000313" key="5">
    <source>
        <dbReference type="Proteomes" id="UP000640583"/>
    </source>
</evidence>
<dbReference type="CDD" id="cd05233">
    <property type="entry name" value="SDR_c"/>
    <property type="match status" value="1"/>
</dbReference>
<name>A0A8J7J3P1_9RHOB</name>
<dbReference type="EMBL" id="JADCKQ010000002">
    <property type="protein sequence ID" value="MBI1492675.1"/>
    <property type="molecule type" value="Genomic_DNA"/>
</dbReference>
<dbReference type="PROSITE" id="PS00061">
    <property type="entry name" value="ADH_SHORT"/>
    <property type="match status" value="1"/>
</dbReference>
<dbReference type="InterPro" id="IPR036291">
    <property type="entry name" value="NAD(P)-bd_dom_sf"/>
</dbReference>
<keyword evidence="5" id="KW-1185">Reference proteome</keyword>
<keyword evidence="2" id="KW-0560">Oxidoreductase</keyword>
<dbReference type="FunFam" id="3.40.50.720:FF:000084">
    <property type="entry name" value="Short-chain dehydrogenase reductase"/>
    <property type="match status" value="1"/>
</dbReference>
<dbReference type="PRINTS" id="PR00081">
    <property type="entry name" value="GDHRDH"/>
</dbReference>
<dbReference type="RefSeq" id="WP_228847587.1">
    <property type="nucleotide sequence ID" value="NZ_JADCKQ010000002.1"/>
</dbReference>
<comment type="similarity">
    <text evidence="1 3">Belongs to the short-chain dehydrogenases/reductases (SDR) family.</text>
</comment>